<keyword evidence="1" id="KW-0472">Membrane</keyword>
<reference evidence="2" key="1">
    <citation type="journal article" date="2015" name="Nature">
        <title>Complex archaea that bridge the gap between prokaryotes and eukaryotes.</title>
        <authorList>
            <person name="Spang A."/>
            <person name="Saw J.H."/>
            <person name="Jorgensen S.L."/>
            <person name="Zaremba-Niedzwiedzka K."/>
            <person name="Martijn J."/>
            <person name="Lind A.E."/>
            <person name="van Eijk R."/>
            <person name="Schleper C."/>
            <person name="Guy L."/>
            <person name="Ettema T.J."/>
        </authorList>
    </citation>
    <scope>NUCLEOTIDE SEQUENCE</scope>
</reference>
<organism evidence="2">
    <name type="scientific">marine sediment metagenome</name>
    <dbReference type="NCBI Taxonomy" id="412755"/>
    <lineage>
        <taxon>unclassified sequences</taxon>
        <taxon>metagenomes</taxon>
        <taxon>ecological metagenomes</taxon>
    </lineage>
</organism>
<gene>
    <name evidence="2" type="ORF">LCGC14_1607710</name>
</gene>
<sequence length="333" mass="36426">MGIQSHYERDDAHSGAIVAAKWRAIWFEVQSDMGCCEESTPTKIINIDVRNTNIKILMLSLRQLYFDNSLDVSLAFPLAPAQFDADPADVGDEIASRERALCLASESFVDELLNQGMSWLEVAARDIIPVATGALIIPSVPTLVVTTVGIALLVFGASAYIQMGLPEYRKYLACAMFEELKGENVVSKAAFDAVFDNLPSPRPQPETPEVNVTRDLIEKWARSQVNNLDNYLAFVSNLDSAMNIASTLTDDDCECSGIWEQTFLAGYGLGALDILQWPVGQAPGTYDAVNDEIDAACIPVVGGAFLVIELLFDPTTITRIRMDIEYISTRVSG</sequence>
<evidence type="ECO:0000313" key="2">
    <source>
        <dbReference type="EMBL" id="KKM24174.1"/>
    </source>
</evidence>
<proteinExistence type="predicted"/>
<keyword evidence="1" id="KW-1133">Transmembrane helix</keyword>
<accession>A0A0F9IVV4</accession>
<dbReference type="AlphaFoldDB" id="A0A0F9IVV4"/>
<dbReference type="EMBL" id="LAZR01012980">
    <property type="protein sequence ID" value="KKM24174.1"/>
    <property type="molecule type" value="Genomic_DNA"/>
</dbReference>
<feature type="non-terminal residue" evidence="2">
    <location>
        <position position="333"/>
    </location>
</feature>
<name>A0A0F9IVV4_9ZZZZ</name>
<comment type="caution">
    <text evidence="2">The sequence shown here is derived from an EMBL/GenBank/DDBJ whole genome shotgun (WGS) entry which is preliminary data.</text>
</comment>
<feature type="transmembrane region" description="Helical" evidence="1">
    <location>
        <begin position="135"/>
        <end position="161"/>
    </location>
</feature>
<keyword evidence="1" id="KW-0812">Transmembrane</keyword>
<protein>
    <submittedName>
        <fullName evidence="2">Uncharacterized protein</fullName>
    </submittedName>
</protein>
<evidence type="ECO:0000256" key="1">
    <source>
        <dbReference type="SAM" id="Phobius"/>
    </source>
</evidence>